<name>A0A6G0RZC1_9STRA</name>
<keyword evidence="1" id="KW-0732">Signal</keyword>
<accession>A0A6G0RZC1</accession>
<dbReference type="AlphaFoldDB" id="A0A6G0RZC1"/>
<evidence type="ECO:0000313" key="3">
    <source>
        <dbReference type="Proteomes" id="UP000486351"/>
    </source>
</evidence>
<feature type="chain" id="PRO_5026209478" evidence="1">
    <location>
        <begin position="22"/>
        <end position="68"/>
    </location>
</feature>
<gene>
    <name evidence="2" type="ORF">PF008_g8858</name>
</gene>
<evidence type="ECO:0000313" key="2">
    <source>
        <dbReference type="EMBL" id="KAE9345235.1"/>
    </source>
</evidence>
<dbReference type="Proteomes" id="UP000486351">
    <property type="component" value="Unassembled WGS sequence"/>
</dbReference>
<organism evidence="2 3">
    <name type="scientific">Phytophthora fragariae</name>
    <dbReference type="NCBI Taxonomy" id="53985"/>
    <lineage>
        <taxon>Eukaryota</taxon>
        <taxon>Sar</taxon>
        <taxon>Stramenopiles</taxon>
        <taxon>Oomycota</taxon>
        <taxon>Peronosporomycetes</taxon>
        <taxon>Peronosporales</taxon>
        <taxon>Peronosporaceae</taxon>
        <taxon>Phytophthora</taxon>
    </lineage>
</organism>
<reference evidence="2 3" key="1">
    <citation type="submission" date="2018-09" db="EMBL/GenBank/DDBJ databases">
        <title>Genomic investigation of the strawberry pathogen Phytophthora fragariae indicates pathogenicity is determined by transcriptional variation in three key races.</title>
        <authorList>
            <person name="Adams T.M."/>
            <person name="Armitage A.D."/>
            <person name="Sobczyk M.K."/>
            <person name="Bates H.J."/>
            <person name="Dunwell J.M."/>
            <person name="Nellist C.F."/>
            <person name="Harrison R.J."/>
        </authorList>
    </citation>
    <scope>NUCLEOTIDE SEQUENCE [LARGE SCALE GENOMIC DNA]</scope>
    <source>
        <strain evidence="2 3">NOV-77</strain>
    </source>
</reference>
<feature type="signal peptide" evidence="1">
    <location>
        <begin position="1"/>
        <end position="21"/>
    </location>
</feature>
<protein>
    <submittedName>
        <fullName evidence="2">Uncharacterized protein</fullName>
    </submittedName>
</protein>
<dbReference type="EMBL" id="QXFY01000408">
    <property type="protein sequence ID" value="KAE9345235.1"/>
    <property type="molecule type" value="Genomic_DNA"/>
</dbReference>
<proteinExistence type="predicted"/>
<comment type="caution">
    <text evidence="2">The sequence shown here is derived from an EMBL/GenBank/DDBJ whole genome shotgun (WGS) entry which is preliminary data.</text>
</comment>
<evidence type="ECO:0000256" key="1">
    <source>
        <dbReference type="SAM" id="SignalP"/>
    </source>
</evidence>
<sequence length="68" mass="7368">MTWGWRAGCVWGYLKTSKLKSGLVWLADVWTQSVAPAGPSSGFNEDAHAWLDQGFGIGGLCRVIVEIS</sequence>